<organism evidence="1 2">
    <name type="scientific">Cellulomonas carbonis T26</name>
    <dbReference type="NCBI Taxonomy" id="947969"/>
    <lineage>
        <taxon>Bacteria</taxon>
        <taxon>Bacillati</taxon>
        <taxon>Actinomycetota</taxon>
        <taxon>Actinomycetes</taxon>
        <taxon>Micrococcales</taxon>
        <taxon>Cellulomonadaceae</taxon>
        <taxon>Cellulomonas</taxon>
    </lineage>
</organism>
<dbReference type="OrthoDB" id="9771846at2"/>
<dbReference type="Gene3D" id="3.40.50.2000">
    <property type="entry name" value="Glycogen Phosphorylase B"/>
    <property type="match status" value="1"/>
</dbReference>
<dbReference type="Proteomes" id="UP000029839">
    <property type="component" value="Unassembled WGS sequence"/>
</dbReference>
<evidence type="ECO:0000313" key="2">
    <source>
        <dbReference type="Proteomes" id="UP000029839"/>
    </source>
</evidence>
<keyword evidence="2" id="KW-1185">Reference proteome</keyword>
<proteinExistence type="predicted"/>
<evidence type="ECO:0008006" key="3">
    <source>
        <dbReference type="Google" id="ProtNLM"/>
    </source>
</evidence>
<dbReference type="RefSeq" id="WP_161784056.1">
    <property type="nucleotide sequence ID" value="NZ_AXCY01000055.1"/>
</dbReference>
<dbReference type="AlphaFoldDB" id="A0A0A0BT36"/>
<gene>
    <name evidence="1" type="ORF">N868_15725</name>
</gene>
<comment type="caution">
    <text evidence="1">The sequence shown here is derived from an EMBL/GenBank/DDBJ whole genome shotgun (WGS) entry which is preliminary data.</text>
</comment>
<protein>
    <recommendedName>
        <fullName evidence="3">Glycosyl transferase</fullName>
    </recommendedName>
</protein>
<accession>A0A0A0BT36</accession>
<reference evidence="1 2" key="2">
    <citation type="journal article" date="2015" name="Stand. Genomic Sci.">
        <title>Draft genome sequence of Cellulomonas carbonis T26(T) and comparative analysis of six Cellulomonas genomes.</title>
        <authorList>
            <person name="Zhuang W."/>
            <person name="Zhang S."/>
            <person name="Xia X."/>
            <person name="Wang G."/>
        </authorList>
    </citation>
    <scope>NUCLEOTIDE SEQUENCE [LARGE SCALE GENOMIC DNA]</scope>
    <source>
        <strain evidence="1 2">T26</strain>
    </source>
</reference>
<name>A0A0A0BT36_9CELL</name>
<evidence type="ECO:0000313" key="1">
    <source>
        <dbReference type="EMBL" id="KGM10294.1"/>
    </source>
</evidence>
<reference evidence="1 2" key="1">
    <citation type="submission" date="2013-08" db="EMBL/GenBank/DDBJ databases">
        <title>Genome sequencing of Cellulomonas carbonis T26.</title>
        <authorList>
            <person name="Chen F."/>
            <person name="Li Y."/>
            <person name="Wang G."/>
        </authorList>
    </citation>
    <scope>NUCLEOTIDE SEQUENCE [LARGE SCALE GENOMIC DNA]</scope>
    <source>
        <strain evidence="1 2">T26</strain>
    </source>
</reference>
<dbReference type="EMBL" id="AXCY01000055">
    <property type="protein sequence ID" value="KGM10294.1"/>
    <property type="molecule type" value="Genomic_DNA"/>
</dbReference>
<sequence>MRPPGIALVASVPYRGHRLYEQRLAAALSPHARVVYLDPPRPPRSLGELRERVVADGGRTVVQPAWTVPFSRRLGLRGARDNAARRAGARAARLLGGAADAVVTTGVSASLDTLGARRRVLLVKDDYVAGAALIGQDPAALEADLRRAVGAADAVVAVSPVLRDRLRRFDVEAEVVPAGCVLPDDVPRGAPQGRPPRAVFLGGVSPRVRPELLRSVVDAGCELVVLGRLSLTFPDPAQRAAVEEVLGDPRVDWRGPVGPDVVAAELARADVGLVPYDASSFNAASFPLKILEYLAAGVPVVSTPLPALDWLASPHVAVHEDPTAFGAAAAATGAGADESVRAATRAFAADHTWQRRAEDWLAVLGVAGAAPTGGEHA</sequence>
<dbReference type="Pfam" id="PF13692">
    <property type="entry name" value="Glyco_trans_1_4"/>
    <property type="match status" value="1"/>
</dbReference>
<dbReference type="SUPFAM" id="SSF53756">
    <property type="entry name" value="UDP-Glycosyltransferase/glycogen phosphorylase"/>
    <property type="match status" value="1"/>
</dbReference>